<feature type="compositionally biased region" description="Low complexity" evidence="2">
    <location>
        <begin position="25"/>
        <end position="41"/>
    </location>
</feature>
<protein>
    <submittedName>
        <fullName evidence="5">Type VI secretion system protein ImpK</fullName>
    </submittedName>
</protein>
<dbReference type="NCBIfam" id="TIGR03349">
    <property type="entry name" value="IV_VI_DotU"/>
    <property type="match status" value="1"/>
</dbReference>
<evidence type="ECO:0000313" key="5">
    <source>
        <dbReference type="EMBL" id="MBB6091961.1"/>
    </source>
</evidence>
<dbReference type="Gene3D" id="3.30.1330.60">
    <property type="entry name" value="OmpA-like domain"/>
    <property type="match status" value="1"/>
</dbReference>
<evidence type="ECO:0000313" key="6">
    <source>
        <dbReference type="Proteomes" id="UP000588068"/>
    </source>
</evidence>
<gene>
    <name evidence="5" type="ORF">HNQ60_000807</name>
</gene>
<dbReference type="CDD" id="cd07185">
    <property type="entry name" value="OmpA_C-like"/>
    <property type="match status" value="1"/>
</dbReference>
<dbReference type="Proteomes" id="UP000588068">
    <property type="component" value="Unassembled WGS sequence"/>
</dbReference>
<keyword evidence="1 3" id="KW-0472">Membrane</keyword>
<evidence type="ECO:0000256" key="1">
    <source>
        <dbReference type="PROSITE-ProRule" id="PRU00473"/>
    </source>
</evidence>
<evidence type="ECO:0000259" key="4">
    <source>
        <dbReference type="PROSITE" id="PS51123"/>
    </source>
</evidence>
<dbReference type="PANTHER" id="PTHR38033">
    <property type="entry name" value="MEMBRANE PROTEIN-RELATED"/>
    <property type="match status" value="1"/>
</dbReference>
<comment type="caution">
    <text evidence="5">The sequence shown here is derived from an EMBL/GenBank/DDBJ whole genome shotgun (WGS) entry which is preliminary data.</text>
</comment>
<dbReference type="InterPro" id="IPR036737">
    <property type="entry name" value="OmpA-like_sf"/>
</dbReference>
<dbReference type="GO" id="GO:0016020">
    <property type="term" value="C:membrane"/>
    <property type="evidence" value="ECO:0007669"/>
    <property type="project" value="UniProtKB-UniRule"/>
</dbReference>
<dbReference type="NCBIfam" id="NF038228">
    <property type="entry name" value="IcmH_DotU_IVB"/>
    <property type="match status" value="1"/>
</dbReference>
<dbReference type="AlphaFoldDB" id="A0A841HFS5"/>
<reference evidence="5 6" key="1">
    <citation type="submission" date="2020-08" db="EMBL/GenBank/DDBJ databases">
        <title>Genomic Encyclopedia of Type Strains, Phase IV (KMG-IV): sequencing the most valuable type-strain genomes for metagenomic binning, comparative biology and taxonomic classification.</title>
        <authorList>
            <person name="Goeker M."/>
        </authorList>
    </citation>
    <scope>NUCLEOTIDE SEQUENCE [LARGE SCALE GENOMIC DNA]</scope>
    <source>
        <strain evidence="5 6">DSM 26723</strain>
    </source>
</reference>
<dbReference type="InterPro" id="IPR017732">
    <property type="entry name" value="T4/T6SS_DotU"/>
</dbReference>
<feature type="domain" description="OmpA-like" evidence="4">
    <location>
        <begin position="318"/>
        <end position="439"/>
    </location>
</feature>
<dbReference type="PROSITE" id="PS51123">
    <property type="entry name" value="OMPA_2"/>
    <property type="match status" value="1"/>
</dbReference>
<organism evidence="5 6">
    <name type="scientific">Povalibacter uvarum</name>
    <dbReference type="NCBI Taxonomy" id="732238"/>
    <lineage>
        <taxon>Bacteria</taxon>
        <taxon>Pseudomonadati</taxon>
        <taxon>Pseudomonadota</taxon>
        <taxon>Gammaproteobacteria</taxon>
        <taxon>Steroidobacterales</taxon>
        <taxon>Steroidobacteraceae</taxon>
        <taxon>Povalibacter</taxon>
    </lineage>
</organism>
<dbReference type="InterPro" id="IPR006665">
    <property type="entry name" value="OmpA-like"/>
</dbReference>
<feature type="region of interest" description="Disordered" evidence="2">
    <location>
        <begin position="1"/>
        <end position="52"/>
    </location>
</feature>
<keyword evidence="3" id="KW-0812">Transmembrane</keyword>
<evidence type="ECO:0000256" key="3">
    <source>
        <dbReference type="SAM" id="Phobius"/>
    </source>
</evidence>
<dbReference type="Pfam" id="PF09850">
    <property type="entry name" value="DotU"/>
    <property type="match status" value="1"/>
</dbReference>
<dbReference type="Pfam" id="PF00691">
    <property type="entry name" value="OmpA"/>
    <property type="match status" value="1"/>
</dbReference>
<keyword evidence="6" id="KW-1185">Reference proteome</keyword>
<feature type="transmembrane region" description="Helical" evidence="3">
    <location>
        <begin position="245"/>
        <end position="267"/>
    </location>
</feature>
<name>A0A841HFS5_9GAMM</name>
<accession>A0A841HFS5</accession>
<keyword evidence="3" id="KW-1133">Transmembrane helix</keyword>
<dbReference type="SUPFAM" id="SSF103088">
    <property type="entry name" value="OmpA-like"/>
    <property type="match status" value="1"/>
</dbReference>
<dbReference type="PANTHER" id="PTHR38033:SF1">
    <property type="entry name" value="DOTU FAMILY TYPE IV_VI SECRETION SYSTEM PROTEIN"/>
    <property type="match status" value="1"/>
</dbReference>
<sequence>MANDFDDPFAPADGTVMRPRPGGPRRPAAPGVDAPRAPAPRQEFAPPPSGGNLAVSDFISGGRNPILQAAGPLIAVASRMQSTVANADINALRSQAMQDVRQFDDRLRAAGVVPEDALVARYVICTFFDSAVLNTPWGAQSDWSGQSLLVMFHKEKSGGEKFFQILDRLCAQPGRYIDLIELQYVCLALGYEGMYRIDDRGAARLAELQHRIGKIVRDARQIKDEELSIHWRGVEDKRNPIFRYIPWWIVACVGLAVLVIAFVIYVARLNSAAEPVMAALSQPSVQVEYTAPVSRANRLKQLLAPQEAAGQLTVEDFGDKTVVTLISSNLFRSGSAQLNPQYNETIAAIANGLNQVPGKVVIVGHTDDQPVRSLQFADNFELSRERAVAVANLLKQSINNFGRVEWVGVGSTQPRYEPASTAENRARNRRVEIVSVDEGAAQ</sequence>
<dbReference type="RefSeq" id="WP_184329724.1">
    <property type="nucleotide sequence ID" value="NZ_JACHHZ010000001.1"/>
</dbReference>
<evidence type="ECO:0000256" key="2">
    <source>
        <dbReference type="SAM" id="MobiDB-lite"/>
    </source>
</evidence>
<dbReference type="EMBL" id="JACHHZ010000001">
    <property type="protein sequence ID" value="MBB6091961.1"/>
    <property type="molecule type" value="Genomic_DNA"/>
</dbReference>
<proteinExistence type="predicted"/>
<dbReference type="Gene3D" id="1.25.40.590">
    <property type="entry name" value="Type IV / VI secretion system, DotU"/>
    <property type="match status" value="1"/>
</dbReference>
<dbReference type="InterPro" id="IPR038522">
    <property type="entry name" value="T4/T6SS_DotU_sf"/>
</dbReference>